<keyword evidence="1" id="KW-0732">Signal</keyword>
<reference evidence="2" key="1">
    <citation type="submission" date="2021-01" db="EMBL/GenBank/DDBJ databases">
        <authorList>
            <person name="Zhong Y.L."/>
        </authorList>
    </citation>
    <scope>NUCLEOTIDE SEQUENCE</scope>
    <source>
        <strain evidence="2">KCTC 23302</strain>
    </source>
</reference>
<evidence type="ECO:0000313" key="2">
    <source>
        <dbReference type="EMBL" id="MBL0683514.1"/>
    </source>
</evidence>
<accession>A0A937D5P0</accession>
<dbReference type="RefSeq" id="WP_201918581.1">
    <property type="nucleotide sequence ID" value="NZ_BAABAX010000005.1"/>
</dbReference>
<organism evidence="2 3">
    <name type="scientific">Aquimarina mytili</name>
    <dbReference type="NCBI Taxonomy" id="874423"/>
    <lineage>
        <taxon>Bacteria</taxon>
        <taxon>Pseudomonadati</taxon>
        <taxon>Bacteroidota</taxon>
        <taxon>Flavobacteriia</taxon>
        <taxon>Flavobacteriales</taxon>
        <taxon>Flavobacteriaceae</taxon>
        <taxon>Aquimarina</taxon>
    </lineage>
</organism>
<feature type="chain" id="PRO_5037552762" evidence="1">
    <location>
        <begin position="21"/>
        <end position="98"/>
    </location>
</feature>
<dbReference type="Proteomes" id="UP000651057">
    <property type="component" value="Unassembled WGS sequence"/>
</dbReference>
<keyword evidence="3" id="KW-1185">Reference proteome</keyword>
<comment type="caution">
    <text evidence="2">The sequence shown here is derived from an EMBL/GenBank/DDBJ whole genome shotgun (WGS) entry which is preliminary data.</text>
</comment>
<dbReference type="AlphaFoldDB" id="A0A937D5P0"/>
<dbReference type="EMBL" id="JAERQJ010000003">
    <property type="protein sequence ID" value="MBL0683514.1"/>
    <property type="molecule type" value="Genomic_DNA"/>
</dbReference>
<protein>
    <submittedName>
        <fullName evidence="2">Uncharacterized protein</fullName>
    </submittedName>
</protein>
<gene>
    <name evidence="2" type="ORF">JJQ60_08305</name>
</gene>
<evidence type="ECO:0000313" key="3">
    <source>
        <dbReference type="Proteomes" id="UP000651057"/>
    </source>
</evidence>
<proteinExistence type="predicted"/>
<sequence length="98" mass="11433">MKLKASLTLATFLISFMTIGQSTLDNPLYTSPDSEIISNKEPKKSFLKEKKWRKIKRQIRRNKKKFSTNKNLIHTSKTVDTIYLNAPSKTNETRLSDW</sequence>
<name>A0A937D5P0_9FLAO</name>
<feature type="signal peptide" evidence="1">
    <location>
        <begin position="1"/>
        <end position="20"/>
    </location>
</feature>
<evidence type="ECO:0000256" key="1">
    <source>
        <dbReference type="SAM" id="SignalP"/>
    </source>
</evidence>